<reference evidence="1 2" key="1">
    <citation type="submission" date="2020-08" db="EMBL/GenBank/DDBJ databases">
        <title>A Genomic Blueprint of the Chicken Gut Microbiome.</title>
        <authorList>
            <person name="Gilroy R."/>
            <person name="Ravi A."/>
            <person name="Getino M."/>
            <person name="Pursley I."/>
            <person name="Horton D.L."/>
            <person name="Alikhan N.-F."/>
            <person name="Baker D."/>
            <person name="Gharbi K."/>
            <person name="Hall N."/>
            <person name="Watson M."/>
            <person name="Adriaenssens E.M."/>
            <person name="Foster-Nyarko E."/>
            <person name="Jarju S."/>
            <person name="Secka A."/>
            <person name="Antonio M."/>
            <person name="Oren A."/>
            <person name="Chaudhuri R."/>
            <person name="La Ragione R.M."/>
            <person name="Hildebrand F."/>
            <person name="Pallen M.J."/>
        </authorList>
    </citation>
    <scope>NUCLEOTIDE SEQUENCE [LARGE SCALE GENOMIC DNA]</scope>
    <source>
        <strain evidence="1 2">Sa1CUA4</strain>
    </source>
</reference>
<dbReference type="EMBL" id="JACSPM010000001">
    <property type="protein sequence ID" value="MBD8022549.1"/>
    <property type="molecule type" value="Genomic_DNA"/>
</dbReference>
<evidence type="ECO:0000313" key="1">
    <source>
        <dbReference type="EMBL" id="MBD8022549.1"/>
    </source>
</evidence>
<gene>
    <name evidence="1" type="ORF">H9622_02955</name>
</gene>
<proteinExistence type="predicted"/>
<name>A0ABR8WZR3_9MICO</name>
<dbReference type="RefSeq" id="WP_191764085.1">
    <property type="nucleotide sequence ID" value="NZ_JACSPM010000001.1"/>
</dbReference>
<organism evidence="1 2">
    <name type="scientific">Microbacterium gallinarum</name>
    <dbReference type="NCBI Taxonomy" id="2762209"/>
    <lineage>
        <taxon>Bacteria</taxon>
        <taxon>Bacillati</taxon>
        <taxon>Actinomycetota</taxon>
        <taxon>Actinomycetes</taxon>
        <taxon>Micrococcales</taxon>
        <taxon>Microbacteriaceae</taxon>
        <taxon>Microbacterium</taxon>
    </lineage>
</organism>
<protein>
    <submittedName>
        <fullName evidence="1">Uncharacterized protein</fullName>
    </submittedName>
</protein>
<dbReference type="Proteomes" id="UP000602532">
    <property type="component" value="Unassembled WGS sequence"/>
</dbReference>
<accession>A0ABR8WZR3</accession>
<comment type="caution">
    <text evidence="1">The sequence shown here is derived from an EMBL/GenBank/DDBJ whole genome shotgun (WGS) entry which is preliminary data.</text>
</comment>
<sequence length="183" mass="17536">MPRSKVKAPLGVAGILAGVVAVAVVLAPGTLSSFVSSTEAPAVSVSTGQAALAITGTGGSNSGVYPGGPAQLIAARSIANTGDVPLSLASAFTATGGLATSVVLTVSVQTGVCAATPPAAWPADSGRWQATTAASTVAVPTTLAVGATRTLCVWQSLDPNAPNGTQGQSAAVSVTLTGTQIAP</sequence>
<keyword evidence="2" id="KW-1185">Reference proteome</keyword>
<evidence type="ECO:0000313" key="2">
    <source>
        <dbReference type="Proteomes" id="UP000602532"/>
    </source>
</evidence>